<proteinExistence type="predicted"/>
<organism evidence="1 2">
    <name type="scientific">Rotaria socialis</name>
    <dbReference type="NCBI Taxonomy" id="392032"/>
    <lineage>
        <taxon>Eukaryota</taxon>
        <taxon>Metazoa</taxon>
        <taxon>Spiralia</taxon>
        <taxon>Gnathifera</taxon>
        <taxon>Rotifera</taxon>
        <taxon>Eurotatoria</taxon>
        <taxon>Bdelloidea</taxon>
        <taxon>Philodinida</taxon>
        <taxon>Philodinidae</taxon>
        <taxon>Rotaria</taxon>
    </lineage>
</organism>
<evidence type="ECO:0000313" key="2">
    <source>
        <dbReference type="Proteomes" id="UP000663872"/>
    </source>
</evidence>
<feature type="non-terminal residue" evidence="1">
    <location>
        <position position="21"/>
    </location>
</feature>
<sequence>MQAYRRDGIHLKYCEPPPVTE</sequence>
<name>A0A817ZJ11_9BILA</name>
<gene>
    <name evidence="1" type="ORF">GRG538_LOCUS9184</name>
</gene>
<reference evidence="1" key="1">
    <citation type="submission" date="2021-02" db="EMBL/GenBank/DDBJ databases">
        <authorList>
            <person name="Nowell W R."/>
        </authorList>
    </citation>
    <scope>NUCLEOTIDE SEQUENCE</scope>
</reference>
<accession>A0A817ZJ11</accession>
<dbReference type="EMBL" id="CAJNYT010001039">
    <property type="protein sequence ID" value="CAF3391771.1"/>
    <property type="molecule type" value="Genomic_DNA"/>
</dbReference>
<dbReference type="Proteomes" id="UP000663872">
    <property type="component" value="Unassembled WGS sequence"/>
</dbReference>
<protein>
    <submittedName>
        <fullName evidence="1">Uncharacterized protein</fullName>
    </submittedName>
</protein>
<dbReference type="AlphaFoldDB" id="A0A817ZJ11"/>
<evidence type="ECO:0000313" key="1">
    <source>
        <dbReference type="EMBL" id="CAF3391771.1"/>
    </source>
</evidence>
<comment type="caution">
    <text evidence="1">The sequence shown here is derived from an EMBL/GenBank/DDBJ whole genome shotgun (WGS) entry which is preliminary data.</text>
</comment>